<keyword evidence="1" id="KW-0808">Transferase</keyword>
<dbReference type="InterPro" id="IPR003594">
    <property type="entry name" value="HATPase_dom"/>
</dbReference>
<proteinExistence type="predicted"/>
<sequence>MTVPMAPGAVARARETAEDVYRAWGINRAHPVMGPALLILSELVANSVRHAATASPQATVTYAAGADVLAFAVHDRHPHQPDLVEFAVAGGGLAMIAELTAELGGTCTVRPDADGGGKNMWITLPL</sequence>
<gene>
    <name evidence="3" type="ORF">ACIGXA_10770</name>
</gene>
<evidence type="ECO:0000313" key="3">
    <source>
        <dbReference type="EMBL" id="MFI9100997.1"/>
    </source>
</evidence>
<dbReference type="PANTHER" id="PTHR35526:SF3">
    <property type="entry name" value="ANTI-SIGMA-F FACTOR RSBW"/>
    <property type="match status" value="1"/>
</dbReference>
<dbReference type="SUPFAM" id="SSF55874">
    <property type="entry name" value="ATPase domain of HSP90 chaperone/DNA topoisomerase II/histidine kinase"/>
    <property type="match status" value="1"/>
</dbReference>
<protein>
    <submittedName>
        <fullName evidence="3">ATP-binding protein</fullName>
    </submittedName>
</protein>
<dbReference type="EMBL" id="JBITYG010000002">
    <property type="protein sequence ID" value="MFI9100997.1"/>
    <property type="molecule type" value="Genomic_DNA"/>
</dbReference>
<feature type="domain" description="Histidine kinase/HSP90-like ATPase" evidence="2">
    <location>
        <begin position="4"/>
        <end position="103"/>
    </location>
</feature>
<reference evidence="3 4" key="1">
    <citation type="submission" date="2024-10" db="EMBL/GenBank/DDBJ databases">
        <title>The Natural Products Discovery Center: Release of the First 8490 Sequenced Strains for Exploring Actinobacteria Biosynthetic Diversity.</title>
        <authorList>
            <person name="Kalkreuter E."/>
            <person name="Kautsar S.A."/>
            <person name="Yang D."/>
            <person name="Bader C.D."/>
            <person name="Teijaro C.N."/>
            <person name="Fluegel L."/>
            <person name="Davis C.M."/>
            <person name="Simpson J.R."/>
            <person name="Lauterbach L."/>
            <person name="Steele A.D."/>
            <person name="Gui C."/>
            <person name="Meng S."/>
            <person name="Li G."/>
            <person name="Viehrig K."/>
            <person name="Ye F."/>
            <person name="Su P."/>
            <person name="Kiefer A.F."/>
            <person name="Nichols A."/>
            <person name="Cepeda A.J."/>
            <person name="Yan W."/>
            <person name="Fan B."/>
            <person name="Jiang Y."/>
            <person name="Adhikari A."/>
            <person name="Zheng C.-J."/>
            <person name="Schuster L."/>
            <person name="Cowan T.M."/>
            <person name="Smanski M.J."/>
            <person name="Chevrette M.G."/>
            <person name="De Carvalho L.P.S."/>
            <person name="Shen B."/>
        </authorList>
    </citation>
    <scope>NUCLEOTIDE SEQUENCE [LARGE SCALE GENOMIC DNA]</scope>
    <source>
        <strain evidence="3 4">NPDC053399</strain>
    </source>
</reference>
<evidence type="ECO:0000313" key="4">
    <source>
        <dbReference type="Proteomes" id="UP001614394"/>
    </source>
</evidence>
<dbReference type="InterPro" id="IPR050267">
    <property type="entry name" value="Anti-sigma-factor_SerPK"/>
</dbReference>
<dbReference type="CDD" id="cd16936">
    <property type="entry name" value="HATPase_RsbW-like"/>
    <property type="match status" value="1"/>
</dbReference>
<keyword evidence="1" id="KW-0723">Serine/threonine-protein kinase</keyword>
<dbReference type="Gene3D" id="3.30.565.10">
    <property type="entry name" value="Histidine kinase-like ATPase, C-terminal domain"/>
    <property type="match status" value="1"/>
</dbReference>
<dbReference type="PANTHER" id="PTHR35526">
    <property type="entry name" value="ANTI-SIGMA-F FACTOR RSBW-RELATED"/>
    <property type="match status" value="1"/>
</dbReference>
<dbReference type="GO" id="GO:0005524">
    <property type="term" value="F:ATP binding"/>
    <property type="evidence" value="ECO:0007669"/>
    <property type="project" value="UniProtKB-KW"/>
</dbReference>
<dbReference type="RefSeq" id="WP_138351967.1">
    <property type="nucleotide sequence ID" value="NZ_JAAIKO010000075.1"/>
</dbReference>
<organism evidence="3 4">
    <name type="scientific">Streptomyces fildesensis</name>
    <dbReference type="NCBI Taxonomy" id="375757"/>
    <lineage>
        <taxon>Bacteria</taxon>
        <taxon>Bacillati</taxon>
        <taxon>Actinomycetota</taxon>
        <taxon>Actinomycetes</taxon>
        <taxon>Kitasatosporales</taxon>
        <taxon>Streptomycetaceae</taxon>
        <taxon>Streptomyces</taxon>
    </lineage>
</organism>
<keyword evidence="3" id="KW-0067">ATP-binding</keyword>
<keyword evidence="1" id="KW-0418">Kinase</keyword>
<keyword evidence="3" id="KW-0547">Nucleotide-binding</keyword>
<accession>A0ABW8C5A3</accession>
<evidence type="ECO:0000256" key="1">
    <source>
        <dbReference type="ARBA" id="ARBA00022527"/>
    </source>
</evidence>
<dbReference type="InterPro" id="IPR036890">
    <property type="entry name" value="HATPase_C_sf"/>
</dbReference>
<keyword evidence="4" id="KW-1185">Reference proteome</keyword>
<comment type="caution">
    <text evidence="3">The sequence shown here is derived from an EMBL/GenBank/DDBJ whole genome shotgun (WGS) entry which is preliminary data.</text>
</comment>
<dbReference type="Pfam" id="PF13581">
    <property type="entry name" value="HATPase_c_2"/>
    <property type="match status" value="1"/>
</dbReference>
<name>A0ABW8C5A3_9ACTN</name>
<dbReference type="Proteomes" id="UP001614394">
    <property type="component" value="Unassembled WGS sequence"/>
</dbReference>
<evidence type="ECO:0000259" key="2">
    <source>
        <dbReference type="Pfam" id="PF13581"/>
    </source>
</evidence>